<dbReference type="SUPFAM" id="SSF161098">
    <property type="entry name" value="MetI-like"/>
    <property type="match status" value="1"/>
</dbReference>
<keyword evidence="5 7" id="KW-1133">Transmembrane helix</keyword>
<dbReference type="PANTHER" id="PTHR43744">
    <property type="entry name" value="ABC TRANSPORTER PERMEASE PROTEIN MG189-RELATED-RELATED"/>
    <property type="match status" value="1"/>
</dbReference>
<protein>
    <submittedName>
        <fullName evidence="9">Carbohydrate ABC transporter permease</fullName>
    </submittedName>
</protein>
<evidence type="ECO:0000256" key="4">
    <source>
        <dbReference type="ARBA" id="ARBA00022692"/>
    </source>
</evidence>
<gene>
    <name evidence="9" type="ORF">DWX41_12690</name>
</gene>
<evidence type="ECO:0000259" key="8">
    <source>
        <dbReference type="PROSITE" id="PS50928"/>
    </source>
</evidence>
<name>A0A3E2WUZ1_9FIRM</name>
<keyword evidence="2 7" id="KW-0813">Transport</keyword>
<feature type="transmembrane region" description="Helical" evidence="7">
    <location>
        <begin position="140"/>
        <end position="160"/>
    </location>
</feature>
<feature type="transmembrane region" description="Helical" evidence="7">
    <location>
        <begin position="239"/>
        <end position="260"/>
    </location>
</feature>
<comment type="subcellular location">
    <subcellularLocation>
        <location evidence="1 7">Cell membrane</location>
        <topology evidence="1 7">Multi-pass membrane protein</topology>
    </subcellularLocation>
</comment>
<dbReference type="GO" id="GO:0055085">
    <property type="term" value="P:transmembrane transport"/>
    <property type="evidence" value="ECO:0007669"/>
    <property type="project" value="InterPro"/>
</dbReference>
<evidence type="ECO:0000256" key="1">
    <source>
        <dbReference type="ARBA" id="ARBA00004651"/>
    </source>
</evidence>
<keyword evidence="4 7" id="KW-0812">Transmembrane</keyword>
<sequence>MKKKTCKILAYAAMLLFALIQIFPFLWLVNFSLKGTAQIFTESSLSLPNPVIWNNYQEAWFKGNVAKYFMNSVLVSAVSVGGILLIAGMMAYAITRLTWKWKKGTFNLLMLGMMIPIHATLIPLFIVLKKMHLLSTHMGIILPYIATGLPLAVFIYSNFIRSIPFEMESAAAIDGCSVTKMYFKIILPILKPATATIAIFSFMSIWNEFIMASTFLQNQSLNTLPVGLMAFKGQYLTDWGPLGAAIVIASIPILLFYFIFSEQVEKSFAAGAALK</sequence>
<feature type="transmembrane region" description="Helical" evidence="7">
    <location>
        <begin position="181"/>
        <end position="206"/>
    </location>
</feature>
<evidence type="ECO:0000313" key="9">
    <source>
        <dbReference type="EMBL" id="RGC31229.1"/>
    </source>
</evidence>
<reference evidence="9 10" key="1">
    <citation type="submission" date="2018-08" db="EMBL/GenBank/DDBJ databases">
        <title>A genome reference for cultivated species of the human gut microbiota.</title>
        <authorList>
            <person name="Zou Y."/>
            <person name="Xue W."/>
            <person name="Luo G."/>
        </authorList>
    </citation>
    <scope>NUCLEOTIDE SEQUENCE [LARGE SCALE GENOMIC DNA]</scope>
    <source>
        <strain evidence="9 10">AF19-21</strain>
    </source>
</reference>
<keyword evidence="3" id="KW-1003">Cell membrane</keyword>
<feature type="transmembrane region" description="Helical" evidence="7">
    <location>
        <begin position="106"/>
        <end position="128"/>
    </location>
</feature>
<dbReference type="RefSeq" id="WP_025654465.1">
    <property type="nucleotide sequence ID" value="NZ_QVIA01000013.1"/>
</dbReference>
<dbReference type="Pfam" id="PF00528">
    <property type="entry name" value="BPD_transp_1"/>
    <property type="match status" value="1"/>
</dbReference>
<dbReference type="AlphaFoldDB" id="A0A3E2WUZ1"/>
<comment type="caution">
    <text evidence="9">The sequence shown here is derived from an EMBL/GenBank/DDBJ whole genome shotgun (WGS) entry which is preliminary data.</text>
</comment>
<dbReference type="Proteomes" id="UP000261111">
    <property type="component" value="Unassembled WGS sequence"/>
</dbReference>
<evidence type="ECO:0000256" key="7">
    <source>
        <dbReference type="RuleBase" id="RU363032"/>
    </source>
</evidence>
<evidence type="ECO:0000313" key="10">
    <source>
        <dbReference type="Proteomes" id="UP000261111"/>
    </source>
</evidence>
<comment type="similarity">
    <text evidence="7">Belongs to the binding-protein-dependent transport system permease family.</text>
</comment>
<evidence type="ECO:0000256" key="3">
    <source>
        <dbReference type="ARBA" id="ARBA00022475"/>
    </source>
</evidence>
<feature type="domain" description="ABC transmembrane type-1" evidence="8">
    <location>
        <begin position="69"/>
        <end position="260"/>
    </location>
</feature>
<evidence type="ECO:0000256" key="2">
    <source>
        <dbReference type="ARBA" id="ARBA00022448"/>
    </source>
</evidence>
<feature type="transmembrane region" description="Helical" evidence="7">
    <location>
        <begin position="9"/>
        <end position="29"/>
    </location>
</feature>
<dbReference type="GeneID" id="93332372"/>
<dbReference type="EMBL" id="QVIA01000013">
    <property type="protein sequence ID" value="RGC31229.1"/>
    <property type="molecule type" value="Genomic_DNA"/>
</dbReference>
<dbReference type="CDD" id="cd06261">
    <property type="entry name" value="TM_PBP2"/>
    <property type="match status" value="1"/>
</dbReference>
<dbReference type="InterPro" id="IPR035906">
    <property type="entry name" value="MetI-like_sf"/>
</dbReference>
<dbReference type="PANTHER" id="PTHR43744:SF8">
    <property type="entry name" value="SN-GLYCEROL-3-PHOSPHATE TRANSPORT SYSTEM PERMEASE PROTEIN UGPE"/>
    <property type="match status" value="1"/>
</dbReference>
<evidence type="ECO:0000256" key="5">
    <source>
        <dbReference type="ARBA" id="ARBA00022989"/>
    </source>
</evidence>
<dbReference type="GO" id="GO:0005886">
    <property type="term" value="C:plasma membrane"/>
    <property type="evidence" value="ECO:0007669"/>
    <property type="project" value="UniProtKB-SubCell"/>
</dbReference>
<organism evidence="9 10">
    <name type="scientific">Hungatella hathewayi</name>
    <dbReference type="NCBI Taxonomy" id="154046"/>
    <lineage>
        <taxon>Bacteria</taxon>
        <taxon>Bacillati</taxon>
        <taxon>Bacillota</taxon>
        <taxon>Clostridia</taxon>
        <taxon>Lachnospirales</taxon>
        <taxon>Lachnospiraceae</taxon>
        <taxon>Hungatella</taxon>
    </lineage>
</organism>
<proteinExistence type="inferred from homology"/>
<keyword evidence="6 7" id="KW-0472">Membrane</keyword>
<feature type="transmembrane region" description="Helical" evidence="7">
    <location>
        <begin position="68"/>
        <end position="94"/>
    </location>
</feature>
<dbReference type="Gene3D" id="1.10.3720.10">
    <property type="entry name" value="MetI-like"/>
    <property type="match status" value="1"/>
</dbReference>
<dbReference type="InterPro" id="IPR000515">
    <property type="entry name" value="MetI-like"/>
</dbReference>
<dbReference type="PROSITE" id="PS50928">
    <property type="entry name" value="ABC_TM1"/>
    <property type="match status" value="1"/>
</dbReference>
<accession>A0A3E2WUZ1</accession>
<evidence type="ECO:0000256" key="6">
    <source>
        <dbReference type="ARBA" id="ARBA00023136"/>
    </source>
</evidence>